<sequence>MKNNFQNKTTNELNQYLSEAKAKLARLGFDLADKKLKDTSQIKKTKKEIARIMTEIRTKN</sequence>
<comment type="similarity">
    <text evidence="1 5">Belongs to the universal ribosomal protein uL29 family.</text>
</comment>
<keyword evidence="2 5" id="KW-0689">Ribosomal protein</keyword>
<proteinExistence type="inferred from homology"/>
<name>A0A1F8ESY5_9BACT</name>
<evidence type="ECO:0000256" key="3">
    <source>
        <dbReference type="ARBA" id="ARBA00023274"/>
    </source>
</evidence>
<dbReference type="Gene3D" id="1.10.287.310">
    <property type="match status" value="1"/>
</dbReference>
<dbReference type="GO" id="GO:0003735">
    <property type="term" value="F:structural constituent of ribosome"/>
    <property type="evidence" value="ECO:0007669"/>
    <property type="project" value="InterPro"/>
</dbReference>
<keyword evidence="3 5" id="KW-0687">Ribonucleoprotein</keyword>
<evidence type="ECO:0000256" key="1">
    <source>
        <dbReference type="ARBA" id="ARBA00009254"/>
    </source>
</evidence>
<dbReference type="Proteomes" id="UP000177419">
    <property type="component" value="Unassembled WGS sequence"/>
</dbReference>
<dbReference type="NCBIfam" id="TIGR00012">
    <property type="entry name" value="L29"/>
    <property type="match status" value="1"/>
</dbReference>
<evidence type="ECO:0000313" key="6">
    <source>
        <dbReference type="EMBL" id="OGN03981.1"/>
    </source>
</evidence>
<dbReference type="SUPFAM" id="SSF46561">
    <property type="entry name" value="Ribosomal protein L29 (L29p)"/>
    <property type="match status" value="1"/>
</dbReference>
<dbReference type="InterPro" id="IPR036049">
    <property type="entry name" value="Ribosomal_uL29_sf"/>
</dbReference>
<dbReference type="GO" id="GO:0006412">
    <property type="term" value="P:translation"/>
    <property type="evidence" value="ECO:0007669"/>
    <property type="project" value="UniProtKB-UniRule"/>
</dbReference>
<dbReference type="GO" id="GO:0005840">
    <property type="term" value="C:ribosome"/>
    <property type="evidence" value="ECO:0007669"/>
    <property type="project" value="UniProtKB-KW"/>
</dbReference>
<evidence type="ECO:0000256" key="2">
    <source>
        <dbReference type="ARBA" id="ARBA00022980"/>
    </source>
</evidence>
<evidence type="ECO:0000256" key="5">
    <source>
        <dbReference type="HAMAP-Rule" id="MF_00374"/>
    </source>
</evidence>
<organism evidence="6 7">
    <name type="scientific">Candidatus Yanofskybacteria bacterium RIFCSPHIGHO2_01_FULL_44_22</name>
    <dbReference type="NCBI Taxonomy" id="1802669"/>
    <lineage>
        <taxon>Bacteria</taxon>
        <taxon>Candidatus Yanofskyibacteriota</taxon>
    </lineage>
</organism>
<dbReference type="GO" id="GO:1990904">
    <property type="term" value="C:ribonucleoprotein complex"/>
    <property type="evidence" value="ECO:0007669"/>
    <property type="project" value="UniProtKB-KW"/>
</dbReference>
<accession>A0A1F8ESY5</accession>
<evidence type="ECO:0000313" key="7">
    <source>
        <dbReference type="Proteomes" id="UP000177419"/>
    </source>
</evidence>
<dbReference type="InterPro" id="IPR001854">
    <property type="entry name" value="Ribosomal_uL29"/>
</dbReference>
<protein>
    <recommendedName>
        <fullName evidence="4 5">Large ribosomal subunit protein uL29</fullName>
    </recommendedName>
</protein>
<comment type="caution">
    <text evidence="6">The sequence shown here is derived from an EMBL/GenBank/DDBJ whole genome shotgun (WGS) entry which is preliminary data.</text>
</comment>
<dbReference type="AlphaFoldDB" id="A0A1F8ESY5"/>
<dbReference type="Pfam" id="PF00831">
    <property type="entry name" value="Ribosomal_L29"/>
    <property type="match status" value="1"/>
</dbReference>
<dbReference type="EMBL" id="MGJJ01000030">
    <property type="protein sequence ID" value="OGN03981.1"/>
    <property type="molecule type" value="Genomic_DNA"/>
</dbReference>
<gene>
    <name evidence="5" type="primary">rpmC</name>
    <name evidence="6" type="ORF">A2746_00315</name>
</gene>
<reference evidence="6 7" key="1">
    <citation type="journal article" date="2016" name="Nat. Commun.">
        <title>Thousands of microbial genomes shed light on interconnected biogeochemical processes in an aquifer system.</title>
        <authorList>
            <person name="Anantharaman K."/>
            <person name="Brown C.T."/>
            <person name="Hug L.A."/>
            <person name="Sharon I."/>
            <person name="Castelle C.J."/>
            <person name="Probst A.J."/>
            <person name="Thomas B.C."/>
            <person name="Singh A."/>
            <person name="Wilkins M.J."/>
            <person name="Karaoz U."/>
            <person name="Brodie E.L."/>
            <person name="Williams K.H."/>
            <person name="Hubbard S.S."/>
            <person name="Banfield J.F."/>
        </authorList>
    </citation>
    <scope>NUCLEOTIDE SEQUENCE [LARGE SCALE GENOMIC DNA]</scope>
</reference>
<dbReference type="HAMAP" id="MF_00374">
    <property type="entry name" value="Ribosomal_uL29"/>
    <property type="match status" value="1"/>
</dbReference>
<dbReference type="STRING" id="1802669.A2746_00315"/>
<evidence type="ECO:0000256" key="4">
    <source>
        <dbReference type="ARBA" id="ARBA00035204"/>
    </source>
</evidence>